<feature type="compositionally biased region" description="Low complexity" evidence="1">
    <location>
        <begin position="25"/>
        <end position="36"/>
    </location>
</feature>
<dbReference type="Proteomes" id="UP000077671">
    <property type="component" value="Unassembled WGS sequence"/>
</dbReference>
<dbReference type="EMBL" id="CAJHJG010005509">
    <property type="protein sequence ID" value="CAD6950756.1"/>
    <property type="molecule type" value="Genomic_DNA"/>
</dbReference>
<reference evidence="3" key="2">
    <citation type="journal article" date="2019" name="IMA Fungus">
        <title>Genome sequencing and comparison of five Tilletia species to identify candidate genes for the detection of regulated species infecting wheat.</title>
        <authorList>
            <person name="Nguyen H.D.T."/>
            <person name="Sultana T."/>
            <person name="Kesanakurti P."/>
            <person name="Hambleton S."/>
        </authorList>
    </citation>
    <scope>NUCLEOTIDE SEQUENCE</scope>
    <source>
        <strain evidence="3">DAOMC 238032</strain>
    </source>
</reference>
<evidence type="ECO:0000313" key="2">
    <source>
        <dbReference type="EMBL" id="CAD6950756.1"/>
    </source>
</evidence>
<keyword evidence="5" id="KW-1185">Reference proteome</keyword>
<gene>
    <name evidence="3" type="ORF">A4X03_0g4787</name>
    <name evidence="2" type="ORF">JKIAZH3_G2712</name>
</gene>
<evidence type="ECO:0008006" key="6">
    <source>
        <dbReference type="Google" id="ProtNLM"/>
    </source>
</evidence>
<reference evidence="2" key="3">
    <citation type="submission" date="2020-10" db="EMBL/GenBank/DDBJ databases">
        <authorList>
            <person name="Sedaghatjoo S."/>
        </authorList>
    </citation>
    <scope>NUCLEOTIDE SEQUENCE</scope>
    <source>
        <strain evidence="2">AZH3</strain>
    </source>
</reference>
<organism evidence="3 4">
    <name type="scientific">Tilletia caries</name>
    <name type="common">wheat bunt fungus</name>
    <dbReference type="NCBI Taxonomy" id="13290"/>
    <lineage>
        <taxon>Eukaryota</taxon>
        <taxon>Fungi</taxon>
        <taxon>Dikarya</taxon>
        <taxon>Basidiomycota</taxon>
        <taxon>Ustilaginomycotina</taxon>
        <taxon>Exobasidiomycetes</taxon>
        <taxon>Tilletiales</taxon>
        <taxon>Tilletiaceae</taxon>
        <taxon>Tilletia</taxon>
    </lineage>
</organism>
<dbReference type="Proteomes" id="UP000836402">
    <property type="component" value="Unassembled WGS sequence"/>
</dbReference>
<dbReference type="AlphaFoldDB" id="A0A177UBY8"/>
<dbReference type="EMBL" id="LWDD02000685">
    <property type="protein sequence ID" value="KAE8257085.1"/>
    <property type="molecule type" value="Genomic_DNA"/>
</dbReference>
<protein>
    <recommendedName>
        <fullName evidence="6">DinB-like domain-containing protein</fullName>
    </recommendedName>
</protein>
<accession>A0A177UBY8</accession>
<feature type="compositionally biased region" description="Polar residues" evidence="1">
    <location>
        <begin position="12"/>
        <end position="24"/>
    </location>
</feature>
<feature type="region of interest" description="Disordered" evidence="1">
    <location>
        <begin position="1"/>
        <end position="38"/>
    </location>
</feature>
<comment type="caution">
    <text evidence="3">The sequence shown here is derived from an EMBL/GenBank/DDBJ whole genome shotgun (WGS) entry which is preliminary data.</text>
</comment>
<evidence type="ECO:0000256" key="1">
    <source>
        <dbReference type="SAM" id="MobiDB-lite"/>
    </source>
</evidence>
<feature type="compositionally biased region" description="Basic and acidic residues" evidence="1">
    <location>
        <begin position="1"/>
        <end position="11"/>
    </location>
</feature>
<dbReference type="PANTHER" id="PTHR39473">
    <property type="match status" value="1"/>
</dbReference>
<evidence type="ECO:0000313" key="4">
    <source>
        <dbReference type="Proteomes" id="UP000077671"/>
    </source>
</evidence>
<name>A0A177UBY8_9BASI</name>
<proteinExistence type="predicted"/>
<dbReference type="PANTHER" id="PTHR39473:SF1">
    <property type="entry name" value="DINB-LIKE DOMAIN-CONTAINING PROTEIN"/>
    <property type="match status" value="1"/>
</dbReference>
<evidence type="ECO:0000313" key="3">
    <source>
        <dbReference type="EMBL" id="KAE8257085.1"/>
    </source>
</evidence>
<reference evidence="3" key="1">
    <citation type="submission" date="2016-04" db="EMBL/GenBank/DDBJ databases">
        <authorList>
            <person name="Nguyen H.D."/>
            <person name="Kesanakurti P."/>
            <person name="Cullis J."/>
            <person name="Levesque C.A."/>
            <person name="Hambleton S."/>
        </authorList>
    </citation>
    <scope>NUCLEOTIDE SEQUENCE</scope>
    <source>
        <strain evidence="3">DAOMC 238032</strain>
    </source>
</reference>
<sequence>MPSDYTLDHTKASSPSSSGQENEGASTSSSALLPSSIDTMPAPEAEQAILESALEVIAQPLPLLRSGTLSDDALAFKSAVIPGSTAGKHLRHVHSHFEILIEAMPDAEHLRREGRQQGAGAEGDDSLPVVDYDRRSRDLKMESSNKVAIAEYEGLMERFRRKMADSGGWLFDRELKVRATTPVVQEFRTTFGREIWFLALHAIHHYALLRICLHEQGIALQSPSSAKDSTTKHGVDPSQFGVAPSTLAQRTWKQELEKSRL</sequence>
<evidence type="ECO:0000313" key="5">
    <source>
        <dbReference type="Proteomes" id="UP000836402"/>
    </source>
</evidence>